<protein>
    <submittedName>
        <fullName evidence="1">Uncharacterized protein</fullName>
    </submittedName>
</protein>
<sequence length="242" mass="27407">MIYEEPIDYLTYLLSTSQMNLYETVLNTKEGANQSTFANLFSQAQKESPISNPDSFLHKLLIINLKDFDENRWSPTMYTSFIFKSLMLITTLSLVSQLDSVNESPGGSGLASLSRNLKSFQKSKKQIIQENKKTPSPDTSIRQNDQQLDEILKELSSIKNLLSKVPDEVANSVVGVPYSRFDSTTTCLPCLIFHFLEVTDNSRKRSSQIKVRVNLENIVNDNSAFKVKSVFTSIESMRDQII</sequence>
<accession>O24666</accession>
<evidence type="ECO:0000313" key="1">
    <source>
        <dbReference type="EMBL" id="AAB68808.1"/>
    </source>
</evidence>
<name>O24666_9RHOD</name>
<dbReference type="EMBL" id="AF002711">
    <property type="protein sequence ID" value="AAB68808.1"/>
    <property type="molecule type" value="Genomic_DNA"/>
</dbReference>
<proteinExistence type="predicted"/>
<reference evidence="1" key="1">
    <citation type="journal article" date="1997" name="Curr. Genet.">
        <title>Molecular characterization of two large DNA plasmids in the red alga Porphyra pulchra.</title>
        <authorList>
            <person name="Moon D.A."/>
            <person name="Goff L.J."/>
        </authorList>
    </citation>
    <scope>NUCLEOTIDE SEQUENCE</scope>
    <source>
        <plasmid evidence="1">Pp6427</plasmid>
    </source>
</reference>
<geneLocation type="plasmid" evidence="1">
    <name>Pp6427</name>
</geneLocation>
<organism evidence="1">
    <name type="scientific">Pyropia pulchra</name>
    <dbReference type="NCBI Taxonomy" id="60925"/>
    <lineage>
        <taxon>Eukaryota</taxon>
        <taxon>Rhodophyta</taxon>
        <taxon>Bangiophyceae</taxon>
        <taxon>Bangiales</taxon>
        <taxon>Bangiaceae</taxon>
        <taxon>Pyropia</taxon>
    </lineage>
</organism>
<dbReference type="AlphaFoldDB" id="O24666"/>
<keyword evidence="1" id="KW-0614">Plasmid</keyword>